<dbReference type="AlphaFoldDB" id="A0AAN8S6F2"/>
<protein>
    <submittedName>
        <fullName evidence="4">Uncharacterized protein</fullName>
    </submittedName>
</protein>
<evidence type="ECO:0000313" key="5">
    <source>
        <dbReference type="Proteomes" id="UP001359485"/>
    </source>
</evidence>
<accession>A0AAN8S6F2</accession>
<dbReference type="Proteomes" id="UP001359485">
    <property type="component" value="Unassembled WGS sequence"/>
</dbReference>
<organism evidence="4 6">
    <name type="scientific">Polyplax serrata</name>
    <name type="common">Common mouse louse</name>
    <dbReference type="NCBI Taxonomy" id="468196"/>
    <lineage>
        <taxon>Eukaryota</taxon>
        <taxon>Metazoa</taxon>
        <taxon>Ecdysozoa</taxon>
        <taxon>Arthropoda</taxon>
        <taxon>Hexapoda</taxon>
        <taxon>Insecta</taxon>
        <taxon>Pterygota</taxon>
        <taxon>Neoptera</taxon>
        <taxon>Paraneoptera</taxon>
        <taxon>Psocodea</taxon>
        <taxon>Troctomorpha</taxon>
        <taxon>Phthiraptera</taxon>
        <taxon>Anoplura</taxon>
        <taxon>Polyplacidae</taxon>
        <taxon>Polyplax</taxon>
    </lineage>
</organism>
<feature type="compositionally biased region" description="Low complexity" evidence="2">
    <location>
        <begin position="356"/>
        <end position="365"/>
    </location>
</feature>
<keyword evidence="1" id="KW-0175">Coiled coil</keyword>
<feature type="coiled-coil region" evidence="1">
    <location>
        <begin position="23"/>
        <end position="132"/>
    </location>
</feature>
<name>A0AAN8S6F2_POLSC</name>
<proteinExistence type="predicted"/>
<sequence length="397" mass="44464">MDRSTDYWMKLYPTTYRALLSELRAEKEKFAHWKDKLEKERNEAYAQLKLQAQEAETTRRGLERARQEIVRQVTAISAEKDFLERENEELKERLEVERAGAGHCLMDLSLQKKRMSENVVGLEKELSELKVAARQSATLNSQLKKAMKHLASCRRKKCSVCAYTKASFGEYAGRNDKKLFACFQSPFQDLRNWMRPVPGQMDPLDKCLPDAQYPSSCLDKSLDSSCPGTMQRSSPYHSVRSDYSFRRTYSLGRGGTCMSSPSPSPSLPLSYLINPHISYIDEGSTVSESSSDSGHGEESFNIPPCPGESSFNISGCTCAYGPDESLTSSTSVPPTNRAFSSDSGFSSELYDPKQPTSTISSSSSSKGKLERSKWTASFRKLINRVSNRKPNATSELT</sequence>
<evidence type="ECO:0000313" key="3">
    <source>
        <dbReference type="EMBL" id="KAK6626928.1"/>
    </source>
</evidence>
<feature type="compositionally biased region" description="Polar residues" evidence="2">
    <location>
        <begin position="325"/>
        <end position="346"/>
    </location>
</feature>
<dbReference type="Proteomes" id="UP001372834">
    <property type="component" value="Unassembled WGS sequence"/>
</dbReference>
<evidence type="ECO:0000256" key="2">
    <source>
        <dbReference type="SAM" id="MobiDB-lite"/>
    </source>
</evidence>
<evidence type="ECO:0000313" key="6">
    <source>
        <dbReference type="Proteomes" id="UP001372834"/>
    </source>
</evidence>
<reference evidence="4 6" key="1">
    <citation type="submission" date="2023-10" db="EMBL/GenBank/DDBJ databases">
        <title>Genomes of two closely related lineages of the louse Polyplax serrata with different host specificities.</title>
        <authorList>
            <person name="Martinu J."/>
            <person name="Tarabai H."/>
            <person name="Stefka J."/>
            <person name="Hypsa V."/>
        </authorList>
    </citation>
    <scope>NUCLEOTIDE SEQUENCE [LARGE SCALE GENOMIC DNA]</scope>
    <source>
        <strain evidence="3">98ZLc_SE</strain>
        <strain evidence="4">HR10_N</strain>
    </source>
</reference>
<dbReference type="EMBL" id="JAWJWE010000036">
    <property type="protein sequence ID" value="KAK6629424.1"/>
    <property type="molecule type" value="Genomic_DNA"/>
</dbReference>
<comment type="caution">
    <text evidence="4">The sequence shown here is derived from an EMBL/GenBank/DDBJ whole genome shotgun (WGS) entry which is preliminary data.</text>
</comment>
<dbReference type="EMBL" id="JAWJWF010000045">
    <property type="protein sequence ID" value="KAK6626928.1"/>
    <property type="molecule type" value="Genomic_DNA"/>
</dbReference>
<feature type="region of interest" description="Disordered" evidence="2">
    <location>
        <begin position="283"/>
        <end position="304"/>
    </location>
</feature>
<gene>
    <name evidence="4" type="ORF">RUM43_003241</name>
    <name evidence="3" type="ORF">RUM44_009405</name>
</gene>
<keyword evidence="5" id="KW-1185">Reference proteome</keyword>
<feature type="compositionally biased region" description="Low complexity" evidence="2">
    <location>
        <begin position="283"/>
        <end position="293"/>
    </location>
</feature>
<feature type="region of interest" description="Disordered" evidence="2">
    <location>
        <begin position="325"/>
        <end position="373"/>
    </location>
</feature>
<evidence type="ECO:0000313" key="4">
    <source>
        <dbReference type="EMBL" id="KAK6629424.1"/>
    </source>
</evidence>
<evidence type="ECO:0000256" key="1">
    <source>
        <dbReference type="SAM" id="Coils"/>
    </source>
</evidence>